<evidence type="ECO:0000256" key="1">
    <source>
        <dbReference type="SAM" id="MobiDB-lite"/>
    </source>
</evidence>
<feature type="region of interest" description="Disordered" evidence="1">
    <location>
        <begin position="1"/>
        <end position="31"/>
    </location>
</feature>
<organism evidence="2 3">
    <name type="scientific">Streptomyces niveus</name>
    <name type="common">Streptomyces spheroides</name>
    <dbReference type="NCBI Taxonomy" id="193462"/>
    <lineage>
        <taxon>Bacteria</taxon>
        <taxon>Bacillati</taxon>
        <taxon>Actinomycetota</taxon>
        <taxon>Actinomycetes</taxon>
        <taxon>Kitasatosporales</taxon>
        <taxon>Streptomycetaceae</taxon>
        <taxon>Streptomyces</taxon>
    </lineage>
</organism>
<dbReference type="KEGG" id="snw:BBN63_10295"/>
<evidence type="ECO:0000313" key="3">
    <source>
        <dbReference type="Proteomes" id="UP000189677"/>
    </source>
</evidence>
<accession>A0A1U9QRZ5</accession>
<sequence>MDSGNQGYAYRTERSRPGGGNVMQVTPEGGFRRRNWRETSQVSLELSSELWTHRDADGLFTA</sequence>
<dbReference type="AlphaFoldDB" id="A0A1U9QRZ5"/>
<dbReference type="Proteomes" id="UP000189677">
    <property type="component" value="Chromosome"/>
</dbReference>
<proteinExistence type="predicted"/>
<dbReference type="EMBL" id="CP018047">
    <property type="protein sequence ID" value="AQU66581.1"/>
    <property type="molecule type" value="Genomic_DNA"/>
</dbReference>
<name>A0A1U9QRZ5_STRNV</name>
<evidence type="ECO:0000313" key="2">
    <source>
        <dbReference type="EMBL" id="AQU66581.1"/>
    </source>
</evidence>
<gene>
    <name evidence="2" type="ORF">BBN63_10295</name>
</gene>
<reference evidence="2 3" key="1">
    <citation type="submission" date="2016-11" db="EMBL/GenBank/DDBJ databases">
        <title>Complete genome sequence of Streptomyces niveus SCSIO 3406.</title>
        <authorList>
            <person name="Zhu Q."/>
            <person name="Cheng W."/>
            <person name="Song Y."/>
            <person name="Li Q."/>
            <person name="Ju J."/>
        </authorList>
    </citation>
    <scope>NUCLEOTIDE SEQUENCE [LARGE SCALE GENOMIC DNA]</scope>
    <source>
        <strain evidence="2 3">SCSIO 3406</strain>
    </source>
</reference>
<keyword evidence="3" id="KW-1185">Reference proteome</keyword>
<protein>
    <submittedName>
        <fullName evidence="2">Uncharacterized protein</fullName>
    </submittedName>
</protein>